<name>A0AAI9IC52_9BURK</name>
<evidence type="ECO:0000313" key="2">
    <source>
        <dbReference type="EMBL" id="EOA03390.1"/>
    </source>
</evidence>
<comment type="caution">
    <text evidence="2">The sequence shown here is derived from an EMBL/GenBank/DDBJ whole genome shotgun (WGS) entry which is preliminary data.</text>
</comment>
<dbReference type="GO" id="GO:0005829">
    <property type="term" value="C:cytosol"/>
    <property type="evidence" value="ECO:0007669"/>
    <property type="project" value="TreeGrafter"/>
</dbReference>
<keyword evidence="2" id="KW-0315">Glutamine amidotransferase</keyword>
<accession>A0AAI9IC52</accession>
<dbReference type="Pfam" id="PF00117">
    <property type="entry name" value="GATase"/>
    <property type="match status" value="1"/>
</dbReference>
<dbReference type="NCBIfam" id="NF006562">
    <property type="entry name" value="PRK09065.1"/>
    <property type="match status" value="1"/>
</dbReference>
<sequence>MPCFALNTDHVFMPAPVLIIQTGDANPALKTNYGGYADQIGCAAGLCHTEIEVVTVYEGERPSCPRSYRAVFITGSPAMVTDKEDWSERTAEWIRDAADLDTPMFGICYGHQLLTHAFGGEVGYNPAGRAAGTMHVETLECCRQDELLGVLPEAFPAHMLHMQSVLRPPKDAIVMARSPMDPHHVIKHKHNVYSTQFHPEFSPEFVRAHLRYYTDIYRGCGIDAQALCEKVSATPQSTGLLRRFLDLYARH</sequence>
<dbReference type="PROSITE" id="PS51273">
    <property type="entry name" value="GATASE_TYPE_1"/>
    <property type="match status" value="1"/>
</dbReference>
<dbReference type="CDD" id="cd01741">
    <property type="entry name" value="GATase1_1"/>
    <property type="match status" value="1"/>
</dbReference>
<feature type="domain" description="Glutamine amidotransferase" evidence="1">
    <location>
        <begin position="47"/>
        <end position="204"/>
    </location>
</feature>
<dbReference type="SUPFAM" id="SSF52317">
    <property type="entry name" value="Class I glutamine amidotransferase-like"/>
    <property type="match status" value="1"/>
</dbReference>
<dbReference type="AlphaFoldDB" id="A0AAI9IC52"/>
<dbReference type="InterPro" id="IPR044992">
    <property type="entry name" value="ChyE-like"/>
</dbReference>
<dbReference type="InterPro" id="IPR017926">
    <property type="entry name" value="GATASE"/>
</dbReference>
<dbReference type="Proteomes" id="UP000006772">
    <property type="component" value="Unassembled WGS sequence"/>
</dbReference>
<keyword evidence="2" id="KW-0436">Ligase</keyword>
<evidence type="ECO:0000259" key="1">
    <source>
        <dbReference type="Pfam" id="PF00117"/>
    </source>
</evidence>
<dbReference type="PANTHER" id="PTHR42695">
    <property type="entry name" value="GLUTAMINE AMIDOTRANSFERASE YLR126C-RELATED"/>
    <property type="match status" value="1"/>
</dbReference>
<protein>
    <submittedName>
        <fullName evidence="2">Glutamine amidotransferase</fullName>
        <ecNumber evidence="2">6.3.5.2</ecNumber>
    </submittedName>
</protein>
<evidence type="ECO:0000313" key="3">
    <source>
        <dbReference type="Proteomes" id="UP000006772"/>
    </source>
</evidence>
<dbReference type="PANTHER" id="PTHR42695:SF5">
    <property type="entry name" value="GLUTAMINE AMIDOTRANSFERASE YLR126C-RELATED"/>
    <property type="match status" value="1"/>
</dbReference>
<organism evidence="2 3">
    <name type="scientific">Herbaspirillum frisingense GSF30</name>
    <dbReference type="NCBI Taxonomy" id="864073"/>
    <lineage>
        <taxon>Bacteria</taxon>
        <taxon>Pseudomonadati</taxon>
        <taxon>Pseudomonadota</taxon>
        <taxon>Betaproteobacteria</taxon>
        <taxon>Burkholderiales</taxon>
        <taxon>Oxalobacteraceae</taxon>
        <taxon>Herbaspirillum</taxon>
    </lineage>
</organism>
<dbReference type="EC" id="6.3.5.2" evidence="2"/>
<dbReference type="Gene3D" id="3.40.50.880">
    <property type="match status" value="1"/>
</dbReference>
<gene>
    <name evidence="2" type="ORF">HFRIS_017749</name>
</gene>
<reference evidence="2 3" key="1">
    <citation type="journal article" date="2013" name="Front. Microbiol.">
        <title>The genome of the endophytic bacterium H. frisingense GSF30(T) identifies diverse strategies in the Herbaspirillum genus to interact with plants.</title>
        <authorList>
            <person name="Straub D."/>
            <person name="Rothballer M."/>
            <person name="Hartmann A."/>
            <person name="Ludewig U."/>
        </authorList>
    </citation>
    <scope>NUCLEOTIDE SEQUENCE [LARGE SCALE GENOMIC DNA]</scope>
    <source>
        <strain evidence="2 3">GSF30</strain>
    </source>
</reference>
<dbReference type="GO" id="GO:0003922">
    <property type="term" value="F:GMP synthase (glutamine-hydrolyzing) activity"/>
    <property type="evidence" value="ECO:0007669"/>
    <property type="project" value="UniProtKB-EC"/>
</dbReference>
<proteinExistence type="predicted"/>
<dbReference type="InterPro" id="IPR029062">
    <property type="entry name" value="Class_I_gatase-like"/>
</dbReference>
<dbReference type="EMBL" id="AEEC02000028">
    <property type="protein sequence ID" value="EOA03390.1"/>
    <property type="molecule type" value="Genomic_DNA"/>
</dbReference>